<proteinExistence type="predicted"/>
<keyword evidence="2" id="KW-1185">Reference proteome</keyword>
<reference evidence="1 2" key="1">
    <citation type="submission" date="2016-10" db="EMBL/GenBank/DDBJ databases">
        <authorList>
            <person name="de Groot N.N."/>
        </authorList>
    </citation>
    <scope>NUCLEOTIDE SEQUENCE [LARGE SCALE GENOMIC DNA]</scope>
    <source>
        <strain evidence="1 2">743A</strain>
    </source>
</reference>
<dbReference type="AlphaFoldDB" id="A0A1I6IWQ0"/>
<sequence>MLKCWTLHNQYRQFISDGADSLSESDFLRLQGSYRKPKKGKLKKRQKLSVFKSGVVK</sequence>
<organism evidence="1 2">
    <name type="scientific">Anaeromicropila populeti</name>
    <dbReference type="NCBI Taxonomy" id="37658"/>
    <lineage>
        <taxon>Bacteria</taxon>
        <taxon>Bacillati</taxon>
        <taxon>Bacillota</taxon>
        <taxon>Clostridia</taxon>
        <taxon>Lachnospirales</taxon>
        <taxon>Lachnospiraceae</taxon>
        <taxon>Anaeromicropila</taxon>
    </lineage>
</organism>
<accession>A0A1I6IWQ0</accession>
<dbReference type="Proteomes" id="UP000199659">
    <property type="component" value="Unassembled WGS sequence"/>
</dbReference>
<evidence type="ECO:0000313" key="2">
    <source>
        <dbReference type="Proteomes" id="UP000199659"/>
    </source>
</evidence>
<evidence type="ECO:0000313" key="1">
    <source>
        <dbReference type="EMBL" id="SFR71137.1"/>
    </source>
</evidence>
<name>A0A1I6IWQ0_9FIRM</name>
<gene>
    <name evidence="1" type="ORF">SAMN05661086_01193</name>
</gene>
<dbReference type="EMBL" id="FOYZ01000004">
    <property type="protein sequence ID" value="SFR71137.1"/>
    <property type="molecule type" value="Genomic_DNA"/>
</dbReference>
<protein>
    <submittedName>
        <fullName evidence="1">Uncharacterized protein</fullName>
    </submittedName>
</protein>
<dbReference type="RefSeq" id="WP_177214570.1">
    <property type="nucleotide sequence ID" value="NZ_FOYZ01000004.1"/>
</dbReference>